<dbReference type="AlphaFoldDB" id="G5NML1"/>
<evidence type="ECO:0008006" key="3">
    <source>
        <dbReference type="Google" id="ProtNLM"/>
    </source>
</evidence>
<dbReference type="Proteomes" id="UP000003532">
    <property type="component" value="Unassembled WGS sequence"/>
</dbReference>
<protein>
    <recommendedName>
        <fullName evidence="3">DUF2971 domain-containing protein</fullName>
    </recommendedName>
</protein>
<evidence type="ECO:0000313" key="2">
    <source>
        <dbReference type="Proteomes" id="UP000003532"/>
    </source>
</evidence>
<comment type="caution">
    <text evidence="1">The sequence shown here is derived from an EMBL/GenBank/DDBJ whole genome shotgun (WGS) entry which is preliminary data.</text>
</comment>
<dbReference type="PATRIC" id="fig|913075.3.peg.5110"/>
<dbReference type="InterPro" id="IPR021352">
    <property type="entry name" value="DUF2971"/>
</dbReference>
<organism evidence="1 2">
    <name type="scientific">Salmonella enterica subsp. enterica serovar Inverness str. R8-3668</name>
    <dbReference type="NCBI Taxonomy" id="913075"/>
    <lineage>
        <taxon>Bacteria</taxon>
        <taxon>Pseudomonadati</taxon>
        <taxon>Pseudomonadota</taxon>
        <taxon>Gammaproteobacteria</taxon>
        <taxon>Enterobacterales</taxon>
        <taxon>Enterobacteriaceae</taxon>
        <taxon>Salmonella</taxon>
    </lineage>
</organism>
<sequence>MPGESGGCQMKIYHYTDLNGLKGIIESGSLWATHFSFLNDSNELTHGMNCLENALQYLRDDFNPKTLKFIEQALTHFRMHRAAHVYNLSFCLEPDLLSQWRGYGSSQGVCLEFDDEELLASLELTQYQVFKNRVLYTKEDSTVEARNEILAFFRQPQVQAAINADIMHEMIQATRLAHSLPPFFKNDGFKEEQEFRMVILPDSPFEGVNFRVNDSGLVPYLIIKAKDKLPLTNIRIGPRSNRAMMMDGISFLLQSRGYTSTRISFTETPFR</sequence>
<proteinExistence type="predicted"/>
<dbReference type="EMBL" id="AFCO01002104">
    <property type="protein sequence ID" value="EHC47261.1"/>
    <property type="molecule type" value="Genomic_DNA"/>
</dbReference>
<reference evidence="1 2" key="1">
    <citation type="journal article" date="2011" name="BMC Genomics">
        <title>Genome sequencing reveals diversification of virulence factor content and possible host adaptation in distinct subpopulations of Salmonella enterica.</title>
        <authorList>
            <person name="den Bakker H.C."/>
            <person name="Moreno Switt A.I."/>
            <person name="Govoni G."/>
            <person name="Cummings C.A."/>
            <person name="Ranieri M.L."/>
            <person name="Degoricija L."/>
            <person name="Hoelzer K."/>
            <person name="Rodriguez-Rivera L.D."/>
            <person name="Brown S."/>
            <person name="Bolchacova E."/>
            <person name="Furtado M.R."/>
            <person name="Wiedmann M."/>
        </authorList>
    </citation>
    <scope>NUCLEOTIDE SEQUENCE [LARGE SCALE GENOMIC DNA]</scope>
    <source>
        <strain evidence="1 2">R8-3668</strain>
    </source>
</reference>
<name>G5NML1_SALET</name>
<accession>G5NML1</accession>
<dbReference type="BioCyc" id="SENT913075:G120P-4311-MONOMER"/>
<gene>
    <name evidence="1" type="ORF">LTSEINV_6390</name>
</gene>
<dbReference type="Pfam" id="PF11185">
    <property type="entry name" value="DUF2971"/>
    <property type="match status" value="1"/>
</dbReference>
<evidence type="ECO:0000313" key="1">
    <source>
        <dbReference type="EMBL" id="EHC47261.1"/>
    </source>
</evidence>